<evidence type="ECO:0000313" key="3">
    <source>
        <dbReference type="EMBL" id="MDS1004516.1"/>
    </source>
</evidence>
<dbReference type="InterPro" id="IPR024301">
    <property type="entry name" value="Amidase_6"/>
</dbReference>
<feature type="domain" description="Putative amidase" evidence="2">
    <location>
        <begin position="280"/>
        <end position="406"/>
    </location>
</feature>
<sequence length="422" mass="49114">MNKRKILTILLYILLIAGITFVNENIVNAKNNIKSTISENENIDNLQLTPEIIKESNEKIGKMKSNTTETVNLSSNNFKNEDLNKIKNNINKILSSQYEIMKTGEFKSSRDIVKNSNLLQLIDKTNEFKSKWYKKVNLKISHYKSSVNIDNLKKISNDKYIVKVTYNIDFILTDVTENSSSEENYKFEIQNINGVWYITKMLNLNEDENLDNFTEQNKNKKRSISIESEDEFKDYQNIINGKINSIDNISKNIDKYEEEYKNMINTTDNEIYLARRYSGYKANSAVQYAKKWAKGRNRNYKDWGSNDCTNFVSQAVYAGGIPSSSTWYSGSKSWIRVINFYSYMRGKGYTFGGDSSSKSRLGDVIQLYSKNKRNWTHSVIITDRSGRGWLYCAHSQNRLNYPIANVYPSSTYSNIRYIKFWQ</sequence>
<dbReference type="AlphaFoldDB" id="A0AAE4FNT5"/>
<feature type="coiled-coil region" evidence="1">
    <location>
        <begin position="239"/>
        <end position="266"/>
    </location>
</feature>
<keyword evidence="1" id="KW-0175">Coiled coil</keyword>
<dbReference type="PANTHER" id="PTHR40032">
    <property type="entry name" value="EXPORTED PROTEIN-RELATED"/>
    <property type="match status" value="1"/>
</dbReference>
<dbReference type="PANTHER" id="PTHR40032:SF1">
    <property type="entry name" value="EXPORTED PROTEIN"/>
    <property type="match status" value="1"/>
</dbReference>
<evidence type="ECO:0000256" key="1">
    <source>
        <dbReference type="SAM" id="Coils"/>
    </source>
</evidence>
<protein>
    <submittedName>
        <fullName evidence="3">Amidase domain-containing protein</fullName>
    </submittedName>
</protein>
<evidence type="ECO:0000259" key="2">
    <source>
        <dbReference type="Pfam" id="PF12671"/>
    </source>
</evidence>
<accession>A0AAE4FNT5</accession>
<evidence type="ECO:0000313" key="4">
    <source>
        <dbReference type="Proteomes" id="UP001182303"/>
    </source>
</evidence>
<dbReference type="Pfam" id="PF12671">
    <property type="entry name" value="Amidase_6"/>
    <property type="match status" value="1"/>
</dbReference>
<reference evidence="3" key="1">
    <citation type="submission" date="2023-04" db="EMBL/GenBank/DDBJ databases">
        <title>Assessment of the microbiological origin of a defect in Grana Padano cheese.</title>
        <authorList>
            <person name="Zago M."/>
            <person name="Rossetti L."/>
            <person name="Bonvini B."/>
            <person name="Carminati D."/>
            <person name="Giraffa G."/>
        </authorList>
    </citation>
    <scope>NUCLEOTIDE SEQUENCE</scope>
    <source>
        <strain evidence="3">4990</strain>
    </source>
</reference>
<dbReference type="RefSeq" id="WP_310944073.1">
    <property type="nucleotide sequence ID" value="NZ_JARUIS010000022.1"/>
</dbReference>
<dbReference type="EMBL" id="JARUIS010000022">
    <property type="protein sequence ID" value="MDS1004516.1"/>
    <property type="molecule type" value="Genomic_DNA"/>
</dbReference>
<organism evidence="3 4">
    <name type="scientific">Clostridium sporogenes</name>
    <dbReference type="NCBI Taxonomy" id="1509"/>
    <lineage>
        <taxon>Bacteria</taxon>
        <taxon>Bacillati</taxon>
        <taxon>Bacillota</taxon>
        <taxon>Clostridia</taxon>
        <taxon>Eubacteriales</taxon>
        <taxon>Clostridiaceae</taxon>
        <taxon>Clostridium</taxon>
    </lineage>
</organism>
<dbReference type="Proteomes" id="UP001182303">
    <property type="component" value="Unassembled WGS sequence"/>
</dbReference>
<comment type="caution">
    <text evidence="3">The sequence shown here is derived from an EMBL/GenBank/DDBJ whole genome shotgun (WGS) entry which is preliminary data.</text>
</comment>
<gene>
    <name evidence="3" type="ORF">P9J83_13545</name>
</gene>
<proteinExistence type="predicted"/>
<name>A0AAE4FNT5_CLOSG</name>